<feature type="coiled-coil region" evidence="1">
    <location>
        <begin position="130"/>
        <end position="157"/>
    </location>
</feature>
<dbReference type="AlphaFoldDB" id="A0AAV7LD40"/>
<keyword evidence="1" id="KW-0175">Coiled coil</keyword>
<dbReference type="EMBL" id="JANPWB010000015">
    <property type="protein sequence ID" value="KAJ1088897.1"/>
    <property type="molecule type" value="Genomic_DNA"/>
</dbReference>
<evidence type="ECO:0000313" key="2">
    <source>
        <dbReference type="EMBL" id="KAJ1088897.1"/>
    </source>
</evidence>
<name>A0AAV7LD40_PLEWA</name>
<proteinExistence type="predicted"/>
<evidence type="ECO:0000256" key="1">
    <source>
        <dbReference type="SAM" id="Coils"/>
    </source>
</evidence>
<reference evidence="2" key="1">
    <citation type="journal article" date="2022" name="bioRxiv">
        <title>Sequencing and chromosome-scale assembly of the giantPleurodeles waltlgenome.</title>
        <authorList>
            <person name="Brown T."/>
            <person name="Elewa A."/>
            <person name="Iarovenko S."/>
            <person name="Subramanian E."/>
            <person name="Araus A.J."/>
            <person name="Petzold A."/>
            <person name="Susuki M."/>
            <person name="Suzuki K.-i.T."/>
            <person name="Hayashi T."/>
            <person name="Toyoda A."/>
            <person name="Oliveira C."/>
            <person name="Osipova E."/>
            <person name="Leigh N.D."/>
            <person name="Simon A."/>
            <person name="Yun M.H."/>
        </authorList>
    </citation>
    <scope>NUCLEOTIDE SEQUENCE</scope>
    <source>
        <strain evidence="2">20211129_DDA</strain>
        <tissue evidence="2">Liver</tissue>
    </source>
</reference>
<protein>
    <submittedName>
        <fullName evidence="2">Uncharacterized protein</fullName>
    </submittedName>
</protein>
<dbReference type="Proteomes" id="UP001066276">
    <property type="component" value="Chromosome 11"/>
</dbReference>
<organism evidence="2 3">
    <name type="scientific">Pleurodeles waltl</name>
    <name type="common">Iberian ribbed newt</name>
    <dbReference type="NCBI Taxonomy" id="8319"/>
    <lineage>
        <taxon>Eukaryota</taxon>
        <taxon>Metazoa</taxon>
        <taxon>Chordata</taxon>
        <taxon>Craniata</taxon>
        <taxon>Vertebrata</taxon>
        <taxon>Euteleostomi</taxon>
        <taxon>Amphibia</taxon>
        <taxon>Batrachia</taxon>
        <taxon>Caudata</taxon>
        <taxon>Salamandroidea</taxon>
        <taxon>Salamandridae</taxon>
        <taxon>Pleurodelinae</taxon>
        <taxon>Pleurodeles</taxon>
    </lineage>
</organism>
<gene>
    <name evidence="2" type="ORF">NDU88_002051</name>
</gene>
<evidence type="ECO:0000313" key="3">
    <source>
        <dbReference type="Proteomes" id="UP001066276"/>
    </source>
</evidence>
<comment type="caution">
    <text evidence="2">The sequence shown here is derived from an EMBL/GenBank/DDBJ whole genome shotgun (WGS) entry which is preliminary data.</text>
</comment>
<accession>A0AAV7LD40</accession>
<sequence length="162" mass="18044">MHQTAVRTAVGHPLYVSVPPLRAGKHNFRRPPIATAIRSDALNCWADPKGKQFEDVETPTPDGLTPVSSAKGHADKLDVILQEIKDSRLAIERKLGSITSELSMLVEDQKKLSDRKKQTETSIAGILPTHRENKSAIELLQQQVEVLQERVEDAEGWTQHNI</sequence>
<keyword evidence="3" id="KW-1185">Reference proteome</keyword>